<evidence type="ECO:0000313" key="2">
    <source>
        <dbReference type="EMBL" id="BBO35108.1"/>
    </source>
</evidence>
<reference evidence="3" key="1">
    <citation type="submission" date="2019-10" db="EMBL/GenBank/DDBJ databases">
        <title>Lacipirellula parvula gen. nov., sp. nov., representing a lineage of planctomycetes widespread in freshwater anoxic habitats, and description of the family Lacipirellulaceae.</title>
        <authorList>
            <person name="Dedysh S.N."/>
            <person name="Kulichevskaya I.S."/>
            <person name="Beletsky A.V."/>
            <person name="Rakitin A.L."/>
            <person name="Mardanov A.V."/>
            <person name="Ivanova A.A."/>
            <person name="Saltykova V.X."/>
            <person name="Rijpstra W.I.C."/>
            <person name="Sinninghe Damste J.S."/>
            <person name="Ravin N.V."/>
        </authorList>
    </citation>
    <scope>NUCLEOTIDE SEQUENCE [LARGE SCALE GENOMIC DNA]</scope>
    <source>
        <strain evidence="3">PX69</strain>
    </source>
</reference>
<feature type="region of interest" description="Disordered" evidence="1">
    <location>
        <begin position="1"/>
        <end position="23"/>
    </location>
</feature>
<keyword evidence="3" id="KW-1185">Reference proteome</keyword>
<name>A0A5K7XF28_9BACT</name>
<dbReference type="EMBL" id="AP021861">
    <property type="protein sequence ID" value="BBO35108.1"/>
    <property type="molecule type" value="Genomic_DNA"/>
</dbReference>
<accession>A0A5K7XF28</accession>
<gene>
    <name evidence="2" type="ORF">PLANPX_4720</name>
</gene>
<organism evidence="2 3">
    <name type="scientific">Lacipirellula parvula</name>
    <dbReference type="NCBI Taxonomy" id="2650471"/>
    <lineage>
        <taxon>Bacteria</taxon>
        <taxon>Pseudomonadati</taxon>
        <taxon>Planctomycetota</taxon>
        <taxon>Planctomycetia</taxon>
        <taxon>Pirellulales</taxon>
        <taxon>Lacipirellulaceae</taxon>
        <taxon>Lacipirellula</taxon>
    </lineage>
</organism>
<dbReference type="Proteomes" id="UP000326837">
    <property type="component" value="Chromosome"/>
</dbReference>
<sequence length="38" mass="4115">MPSQRAESNRGGNASPLNHSAVNRSNLNDFWSAACKQV</sequence>
<proteinExistence type="predicted"/>
<protein>
    <submittedName>
        <fullName evidence="2">Uncharacterized protein</fullName>
    </submittedName>
</protein>
<dbReference type="AlphaFoldDB" id="A0A5K7XF28"/>
<evidence type="ECO:0000313" key="3">
    <source>
        <dbReference type="Proteomes" id="UP000326837"/>
    </source>
</evidence>
<dbReference type="KEGG" id="lpav:PLANPX_4720"/>
<evidence type="ECO:0000256" key="1">
    <source>
        <dbReference type="SAM" id="MobiDB-lite"/>
    </source>
</evidence>